<dbReference type="InterPro" id="IPR003313">
    <property type="entry name" value="AraC-bd"/>
</dbReference>
<evidence type="ECO:0000259" key="4">
    <source>
        <dbReference type="PROSITE" id="PS01124"/>
    </source>
</evidence>
<evidence type="ECO:0000256" key="1">
    <source>
        <dbReference type="ARBA" id="ARBA00023015"/>
    </source>
</evidence>
<dbReference type="SUPFAM" id="SSF51215">
    <property type="entry name" value="Regulatory protein AraC"/>
    <property type="match status" value="1"/>
</dbReference>
<dbReference type="Proteomes" id="UP000636891">
    <property type="component" value="Unassembled WGS sequence"/>
</dbReference>
<dbReference type="Gene3D" id="1.10.10.60">
    <property type="entry name" value="Homeodomain-like"/>
    <property type="match status" value="2"/>
</dbReference>
<dbReference type="PROSITE" id="PS01124">
    <property type="entry name" value="HTH_ARAC_FAMILY_2"/>
    <property type="match status" value="1"/>
</dbReference>
<proteinExistence type="predicted"/>
<sequence>MATKDQSEFKYLVANDRDRLWGITVTSVGFQRIDADEAYPPADHPAGYYFNVTAGRVLDEYQLIYVVDGEGVFESDGKTYALAPGAMFLIFPGCWHTYRPNRKTGWSVYWIGFRGKVVDERVAGGFFSGRSPVYNVGISTLAIDVYRGAMQAAGQEGPYYQQMLSGAVSLLMGVALNLNSGRKSPNDETCDKIARAKVIMRDNLSENISAQEVARRLHVSYSWFRTAFKRHAGMAPAQYILELKLFRAMELLSDPAMTVKEVSYALDFNSSRYFSSFFRKRTGYSPQEYRCRLRGSEATDDPLG</sequence>
<dbReference type="Pfam" id="PF12833">
    <property type="entry name" value="HTH_18"/>
    <property type="match status" value="1"/>
</dbReference>
<dbReference type="SMART" id="SM00342">
    <property type="entry name" value="HTH_ARAC"/>
    <property type="match status" value="1"/>
</dbReference>
<keyword evidence="6" id="KW-1185">Reference proteome</keyword>
<evidence type="ECO:0000313" key="6">
    <source>
        <dbReference type="Proteomes" id="UP000636891"/>
    </source>
</evidence>
<dbReference type="InterPro" id="IPR018060">
    <property type="entry name" value="HTH_AraC"/>
</dbReference>
<reference evidence="5 6" key="1">
    <citation type="submission" date="2020-08" db="EMBL/GenBank/DDBJ databases">
        <title>Genome public.</title>
        <authorList>
            <person name="Liu C."/>
            <person name="Sun Q."/>
        </authorList>
    </citation>
    <scope>NUCLEOTIDE SEQUENCE [LARGE SCALE GENOMIC DNA]</scope>
    <source>
        <strain evidence="5 6">New-7</strain>
    </source>
</reference>
<dbReference type="InterPro" id="IPR009057">
    <property type="entry name" value="Homeodomain-like_sf"/>
</dbReference>
<accession>A0ABR7CJC4</accession>
<dbReference type="PANTHER" id="PTHR43280">
    <property type="entry name" value="ARAC-FAMILY TRANSCRIPTIONAL REGULATOR"/>
    <property type="match status" value="1"/>
</dbReference>
<protein>
    <submittedName>
        <fullName evidence="5">AraC family transcriptional regulator</fullName>
    </submittedName>
</protein>
<dbReference type="SUPFAM" id="SSF46689">
    <property type="entry name" value="Homeodomain-like"/>
    <property type="match status" value="2"/>
</dbReference>
<dbReference type="CDD" id="cd06986">
    <property type="entry name" value="cupin_MmsR-like_N"/>
    <property type="match status" value="1"/>
</dbReference>
<dbReference type="Gene3D" id="2.60.120.280">
    <property type="entry name" value="Regulatory protein AraC"/>
    <property type="match status" value="1"/>
</dbReference>
<evidence type="ECO:0000313" key="5">
    <source>
        <dbReference type="EMBL" id="MBC5615761.1"/>
    </source>
</evidence>
<organism evidence="5 6">
    <name type="scientific">Alistipes hominis</name>
    <dbReference type="NCBI Taxonomy" id="2763015"/>
    <lineage>
        <taxon>Bacteria</taxon>
        <taxon>Pseudomonadati</taxon>
        <taxon>Bacteroidota</taxon>
        <taxon>Bacteroidia</taxon>
        <taxon>Bacteroidales</taxon>
        <taxon>Rikenellaceae</taxon>
        <taxon>Alistipes</taxon>
    </lineage>
</organism>
<evidence type="ECO:0000256" key="2">
    <source>
        <dbReference type="ARBA" id="ARBA00023125"/>
    </source>
</evidence>
<keyword evidence="1" id="KW-0805">Transcription regulation</keyword>
<feature type="domain" description="HTH araC/xylS-type" evidence="4">
    <location>
        <begin position="194"/>
        <end position="292"/>
    </location>
</feature>
<name>A0ABR7CJC4_9BACT</name>
<dbReference type="Pfam" id="PF02311">
    <property type="entry name" value="AraC_binding"/>
    <property type="match status" value="1"/>
</dbReference>
<keyword evidence="3" id="KW-0804">Transcription</keyword>
<comment type="caution">
    <text evidence="5">The sequence shown here is derived from an EMBL/GenBank/DDBJ whole genome shotgun (WGS) entry which is preliminary data.</text>
</comment>
<evidence type="ECO:0000256" key="3">
    <source>
        <dbReference type="ARBA" id="ARBA00023163"/>
    </source>
</evidence>
<dbReference type="InterPro" id="IPR037923">
    <property type="entry name" value="HTH-like"/>
</dbReference>
<dbReference type="EMBL" id="JACOOK010000001">
    <property type="protein sequence ID" value="MBC5615761.1"/>
    <property type="molecule type" value="Genomic_DNA"/>
</dbReference>
<dbReference type="RefSeq" id="WP_118656315.1">
    <property type="nucleotide sequence ID" value="NZ_JACOOK010000001.1"/>
</dbReference>
<dbReference type="PANTHER" id="PTHR43280:SF30">
    <property type="entry name" value="MMSAB OPERON REGULATORY PROTEIN"/>
    <property type="match status" value="1"/>
</dbReference>
<gene>
    <name evidence="5" type="ORF">H8S08_01830</name>
</gene>
<keyword evidence="2" id="KW-0238">DNA-binding</keyword>